<feature type="domain" description="Alpha/beta hydrolase fold-3" evidence="1">
    <location>
        <begin position="106"/>
        <end position="318"/>
    </location>
</feature>
<dbReference type="PANTHER" id="PTHR23025:SF4">
    <property type="entry name" value="ALPHA_BETA HYDROLASE FOLD-3 DOMAIN-CONTAINING PROTEIN"/>
    <property type="match status" value="1"/>
</dbReference>
<dbReference type="GO" id="GO:0019433">
    <property type="term" value="P:triglyceride catabolic process"/>
    <property type="evidence" value="ECO:0007669"/>
    <property type="project" value="TreeGrafter"/>
</dbReference>
<dbReference type="GO" id="GO:0004806">
    <property type="term" value="F:triacylglycerol lipase activity"/>
    <property type="evidence" value="ECO:0007669"/>
    <property type="project" value="TreeGrafter"/>
</dbReference>
<dbReference type="InterPro" id="IPR013094">
    <property type="entry name" value="AB_hydrolase_3"/>
</dbReference>
<protein>
    <submittedName>
        <fullName evidence="2">Alpha/Beta hydrolase protein</fullName>
    </submittedName>
</protein>
<dbReference type="PANTHER" id="PTHR23025">
    <property type="entry name" value="TRIACYLGLYCEROL LIPASE"/>
    <property type="match status" value="1"/>
</dbReference>
<reference evidence="2" key="1">
    <citation type="journal article" date="2023" name="Mol. Phylogenet. Evol.">
        <title>Genome-scale phylogeny and comparative genomics of the fungal order Sordariales.</title>
        <authorList>
            <person name="Hensen N."/>
            <person name="Bonometti L."/>
            <person name="Westerberg I."/>
            <person name="Brannstrom I.O."/>
            <person name="Guillou S."/>
            <person name="Cros-Aarteil S."/>
            <person name="Calhoun S."/>
            <person name="Haridas S."/>
            <person name="Kuo A."/>
            <person name="Mondo S."/>
            <person name="Pangilinan J."/>
            <person name="Riley R."/>
            <person name="LaButti K."/>
            <person name="Andreopoulos B."/>
            <person name="Lipzen A."/>
            <person name="Chen C."/>
            <person name="Yan M."/>
            <person name="Daum C."/>
            <person name="Ng V."/>
            <person name="Clum A."/>
            <person name="Steindorff A."/>
            <person name="Ohm R.A."/>
            <person name="Martin F."/>
            <person name="Silar P."/>
            <person name="Natvig D.O."/>
            <person name="Lalanne C."/>
            <person name="Gautier V."/>
            <person name="Ament-Velasquez S.L."/>
            <person name="Kruys A."/>
            <person name="Hutchinson M.I."/>
            <person name="Powell A.J."/>
            <person name="Barry K."/>
            <person name="Miller A.N."/>
            <person name="Grigoriev I.V."/>
            <person name="Debuchy R."/>
            <person name="Gladieux P."/>
            <person name="Hiltunen Thoren M."/>
            <person name="Johannesson H."/>
        </authorList>
    </citation>
    <scope>NUCLEOTIDE SEQUENCE</scope>
    <source>
        <strain evidence="2">PSN324</strain>
    </source>
</reference>
<dbReference type="GO" id="GO:0005829">
    <property type="term" value="C:cytosol"/>
    <property type="evidence" value="ECO:0007669"/>
    <property type="project" value="TreeGrafter"/>
</dbReference>
<dbReference type="InterPro" id="IPR029058">
    <property type="entry name" value="AB_hydrolase_fold"/>
</dbReference>
<organism evidence="2 3">
    <name type="scientific">Cladorrhinum samala</name>
    <dbReference type="NCBI Taxonomy" id="585594"/>
    <lineage>
        <taxon>Eukaryota</taxon>
        <taxon>Fungi</taxon>
        <taxon>Dikarya</taxon>
        <taxon>Ascomycota</taxon>
        <taxon>Pezizomycotina</taxon>
        <taxon>Sordariomycetes</taxon>
        <taxon>Sordariomycetidae</taxon>
        <taxon>Sordariales</taxon>
        <taxon>Podosporaceae</taxon>
        <taxon>Cladorrhinum</taxon>
    </lineage>
</organism>
<reference evidence="2" key="2">
    <citation type="submission" date="2023-06" db="EMBL/GenBank/DDBJ databases">
        <authorList>
            <consortium name="Lawrence Berkeley National Laboratory"/>
            <person name="Mondo S.J."/>
            <person name="Hensen N."/>
            <person name="Bonometti L."/>
            <person name="Westerberg I."/>
            <person name="Brannstrom I.O."/>
            <person name="Guillou S."/>
            <person name="Cros-Aarteil S."/>
            <person name="Calhoun S."/>
            <person name="Haridas S."/>
            <person name="Kuo A."/>
            <person name="Pangilinan J."/>
            <person name="Riley R."/>
            <person name="Labutti K."/>
            <person name="Andreopoulos B."/>
            <person name="Lipzen A."/>
            <person name="Chen C."/>
            <person name="Yanf M."/>
            <person name="Daum C."/>
            <person name="Ng V."/>
            <person name="Clum A."/>
            <person name="Steindorff A."/>
            <person name="Ohm R."/>
            <person name="Martin F."/>
            <person name="Silar P."/>
            <person name="Natvig D."/>
            <person name="Lalanne C."/>
            <person name="Gautier V."/>
            <person name="Ament-Velasquez S.L."/>
            <person name="Kruys A."/>
            <person name="Hutchinson M.I."/>
            <person name="Powell A.J."/>
            <person name="Barry K."/>
            <person name="Miller A.N."/>
            <person name="Grigoriev I.V."/>
            <person name="Debuchy R."/>
            <person name="Gladieux P."/>
            <person name="Thoren M.H."/>
            <person name="Johannesson H."/>
        </authorList>
    </citation>
    <scope>NUCLEOTIDE SEQUENCE</scope>
    <source>
        <strain evidence="2">PSN324</strain>
    </source>
</reference>
<evidence type="ECO:0000259" key="1">
    <source>
        <dbReference type="Pfam" id="PF07859"/>
    </source>
</evidence>
<keyword evidence="2" id="KW-0378">Hydrolase</keyword>
<dbReference type="Gene3D" id="3.40.50.1820">
    <property type="entry name" value="alpha/beta hydrolase"/>
    <property type="match status" value="1"/>
</dbReference>
<accession>A0AAV9HH31</accession>
<dbReference type="Pfam" id="PF07859">
    <property type="entry name" value="Abhydrolase_3"/>
    <property type="match status" value="1"/>
</dbReference>
<dbReference type="SUPFAM" id="SSF53474">
    <property type="entry name" value="alpha/beta-Hydrolases"/>
    <property type="match status" value="1"/>
</dbReference>
<evidence type="ECO:0000313" key="2">
    <source>
        <dbReference type="EMBL" id="KAK4459309.1"/>
    </source>
</evidence>
<sequence length="354" mass="38572">MESKPSLFGLPHAITPGTRAPRANGAIMDFLCNNPSLKLGGDAGFVCERSDHQNIFGIHHIRKDRVYPIHQVEFTAIRGPHGTIPIRVLYPESGEDCRRRGEAAALIYFHGGGYTVGSVDEFENGLRLVAEESACQIYCVEYRLAPEFRHPVQLDEYDAVIDWLQGEAGRKRGIRGDRVAGGGDSAGGNLTASVCLRRRDQGKKPLSAQILISPEVRLPFDTLAAKENNTGYYLQTNGIFGFADNYMPRPTPGPTPLDPYISPGAQDAKDLCDQPKALVVTIGFDPLRDVGIEYAGKLKEANVDVGWMHFDDMTNGFLQMTPWSHGAGEAARAMAKAVGSVVYGGKDLKNVGIQ</sequence>
<proteinExistence type="predicted"/>
<dbReference type="Proteomes" id="UP001321749">
    <property type="component" value="Unassembled WGS sequence"/>
</dbReference>
<keyword evidence="3" id="KW-1185">Reference proteome</keyword>
<dbReference type="EMBL" id="MU865040">
    <property type="protein sequence ID" value="KAK4459309.1"/>
    <property type="molecule type" value="Genomic_DNA"/>
</dbReference>
<gene>
    <name evidence="2" type="ORF">QBC42DRAFT_231967</name>
</gene>
<dbReference type="GO" id="GO:0004771">
    <property type="term" value="F:sterol ester esterase activity"/>
    <property type="evidence" value="ECO:0007669"/>
    <property type="project" value="TreeGrafter"/>
</dbReference>
<name>A0AAV9HH31_9PEZI</name>
<evidence type="ECO:0000313" key="3">
    <source>
        <dbReference type="Proteomes" id="UP001321749"/>
    </source>
</evidence>
<dbReference type="AlphaFoldDB" id="A0AAV9HH31"/>
<comment type="caution">
    <text evidence="2">The sequence shown here is derived from an EMBL/GenBank/DDBJ whole genome shotgun (WGS) entry which is preliminary data.</text>
</comment>